<feature type="region of interest" description="Disordered" evidence="1">
    <location>
        <begin position="14"/>
        <end position="74"/>
    </location>
</feature>
<organism evidence="2 3">
    <name type="scientific">Flavobacterium phage vB_FspM_immuto_2-6A</name>
    <dbReference type="NCBI Taxonomy" id="2801477"/>
    <lineage>
        <taxon>Viruses</taxon>
        <taxon>Duplodnaviria</taxon>
        <taxon>Heunggongvirae</taxon>
        <taxon>Uroviricota</taxon>
        <taxon>Caudoviricetes</taxon>
        <taxon>Immutovirus</taxon>
        <taxon>Immutovirus immuto</taxon>
    </lineage>
</organism>
<sequence>MGLLDLLTTSNLGLQGATPATIPSANPNSTLHNQSSINNTPSIDQSPSSLDLDGQIPVVSPTGQELPYMNNLPG</sequence>
<evidence type="ECO:0000313" key="2">
    <source>
        <dbReference type="EMBL" id="QQO91914.1"/>
    </source>
</evidence>
<dbReference type="EMBL" id="MW353175">
    <property type="protein sequence ID" value="QQO91914.1"/>
    <property type="molecule type" value="Genomic_DNA"/>
</dbReference>
<accession>A0A7T8ERM4</accession>
<feature type="compositionally biased region" description="Polar residues" evidence="1">
    <location>
        <begin position="21"/>
        <end position="49"/>
    </location>
</feature>
<reference evidence="2 3" key="1">
    <citation type="submission" date="2020-12" db="EMBL/GenBank/DDBJ databases">
        <title>Dynamics of Baltic Sea phages driven by environmental changes.</title>
        <authorList>
            <person name="Hoetzinger M."/>
            <person name="Nilsson E."/>
            <person name="Holmfeldt K."/>
        </authorList>
    </citation>
    <scope>NUCLEOTIDE SEQUENCE [LARGE SCALE GENOMIC DNA]</scope>
</reference>
<gene>
    <name evidence="2" type="ORF">immuto26A_235</name>
</gene>
<keyword evidence="3" id="KW-1185">Reference proteome</keyword>
<name>A0A7T8ERM4_9CAUD</name>
<evidence type="ECO:0000313" key="3">
    <source>
        <dbReference type="Proteomes" id="UP000595566"/>
    </source>
</evidence>
<dbReference type="Proteomes" id="UP000595566">
    <property type="component" value="Segment"/>
</dbReference>
<protein>
    <submittedName>
        <fullName evidence="2">Uncharacterized protein</fullName>
    </submittedName>
</protein>
<evidence type="ECO:0000256" key="1">
    <source>
        <dbReference type="SAM" id="MobiDB-lite"/>
    </source>
</evidence>
<proteinExistence type="predicted"/>